<dbReference type="InterPro" id="IPR007345">
    <property type="entry name" value="Polysacch_pyruvyl_Trfase"/>
</dbReference>
<dbReference type="EMBL" id="LWAJ01000219">
    <property type="protein sequence ID" value="KZL48813.1"/>
    <property type="molecule type" value="Genomic_DNA"/>
</dbReference>
<evidence type="ECO:0000313" key="3">
    <source>
        <dbReference type="Proteomes" id="UP000076555"/>
    </source>
</evidence>
<dbReference type="RefSeq" id="WP_063873650.1">
    <property type="nucleotide sequence ID" value="NZ_CAWMRI010000219.1"/>
</dbReference>
<dbReference type="OrthoDB" id="9803627at2"/>
<organism evidence="2 3">
    <name type="scientific">Nodularia spumigena CENA596</name>
    <dbReference type="NCBI Taxonomy" id="1819295"/>
    <lineage>
        <taxon>Bacteria</taxon>
        <taxon>Bacillati</taxon>
        <taxon>Cyanobacteriota</taxon>
        <taxon>Cyanophyceae</taxon>
        <taxon>Nostocales</taxon>
        <taxon>Nodulariaceae</taxon>
        <taxon>Nodularia</taxon>
    </lineage>
</organism>
<reference evidence="2 3" key="1">
    <citation type="submission" date="2016-04" db="EMBL/GenBank/DDBJ databases">
        <title>Draft Genome Assembly of the Bloom-forming Cyanobacterium Nodularia spumigena Strain CENA596 in Shrimp Production Ponds.</title>
        <authorList>
            <person name="Popin R.V."/>
            <person name="Rigonato J."/>
            <person name="Abreu V.A."/>
            <person name="Andreote A.P."/>
            <person name="Silveira S.B."/>
            <person name="Odebrecht C."/>
            <person name="Fiore M.F."/>
        </authorList>
    </citation>
    <scope>NUCLEOTIDE SEQUENCE [LARGE SCALE GENOMIC DNA]</scope>
    <source>
        <strain evidence="2 3">CENA596</strain>
    </source>
</reference>
<feature type="domain" description="Polysaccharide pyruvyl transferase" evidence="1">
    <location>
        <begin position="98"/>
        <end position="191"/>
    </location>
</feature>
<comment type="caution">
    <text evidence="2">The sequence shown here is derived from an EMBL/GenBank/DDBJ whole genome shotgun (WGS) entry which is preliminary data.</text>
</comment>
<evidence type="ECO:0000313" key="2">
    <source>
        <dbReference type="EMBL" id="KZL48813.1"/>
    </source>
</evidence>
<sequence>MKLFYYEPENNFGDQLNPWLWEKLIPGILDNDETNTFVGIGTLFNDLLPMRTQNARLRIIFSTGVGYGKGLPPLDDSYKIYCLRGPLSAQSLGVSEKLAVTDGAILIRNFFQPENQKQVYKFSYMPHHRLAGENWRLICNSLGFGYIDPCWSIEKVLSCMSQTEVLLAEAMHGAIIADALRIPWIPIKTDSTILEFKWQDWCKSIGVEYNPSYIKPLKYPNKKRDILTPIRKARDWLKLQEFKSEFLQITKTTPPSLSSDKSIENLTEEMNARLEEFKQDVSQGIYA</sequence>
<gene>
    <name evidence="2" type="ORF">A2T98_16125</name>
</gene>
<dbReference type="AlphaFoldDB" id="A0A161USI7"/>
<evidence type="ECO:0000259" key="1">
    <source>
        <dbReference type="Pfam" id="PF04230"/>
    </source>
</evidence>
<name>A0A161USI7_NODSP</name>
<dbReference type="Proteomes" id="UP000076555">
    <property type="component" value="Unassembled WGS sequence"/>
</dbReference>
<dbReference type="Pfam" id="PF04230">
    <property type="entry name" value="PS_pyruv_trans"/>
    <property type="match status" value="1"/>
</dbReference>
<protein>
    <submittedName>
        <fullName evidence="2">Succinoglycan biosynthesis ketolase</fullName>
    </submittedName>
</protein>
<accession>A0A161USI7</accession>
<proteinExistence type="predicted"/>